<comment type="similarity">
    <text evidence="10">Belongs to the ThiC family.</text>
</comment>
<evidence type="ECO:0000256" key="1">
    <source>
        <dbReference type="ARBA" id="ARBA00003175"/>
    </source>
</evidence>
<dbReference type="Pfam" id="PF01964">
    <property type="entry name" value="ThiC_Rad_SAM"/>
    <property type="match status" value="1"/>
</dbReference>
<dbReference type="OrthoDB" id="9805897at2"/>
<dbReference type="InterPro" id="IPR038521">
    <property type="entry name" value="ThiC/Bza_core_dom"/>
</dbReference>
<comment type="cofactor">
    <cofactor evidence="10">
        <name>[4Fe-4S] cluster</name>
        <dbReference type="ChEBI" id="CHEBI:49883"/>
    </cofactor>
    <text evidence="10">Binds 1 [4Fe-4S] cluster per subunit. The cluster is coordinated with 3 cysteines and an exchangeable S-adenosyl-L-methionine.</text>
</comment>
<keyword evidence="9 10" id="KW-0456">Lyase</keyword>
<feature type="binding site" evidence="10">
    <location>
        <position position="124"/>
    </location>
    <ligand>
        <name>substrate</name>
    </ligand>
</feature>
<keyword evidence="6 10" id="KW-0784">Thiamine biosynthesis</keyword>
<feature type="binding site" evidence="10">
    <location>
        <position position="409"/>
    </location>
    <ligand>
        <name>[4Fe-4S] cluster</name>
        <dbReference type="ChEBI" id="CHEBI:49883"/>
        <note>4Fe-4S-S-AdoMet</note>
    </ligand>
</feature>
<dbReference type="SFLD" id="SFLDG01114">
    <property type="entry name" value="phosphomethylpyrimidine_syntha"/>
    <property type="match status" value="1"/>
</dbReference>
<evidence type="ECO:0000256" key="3">
    <source>
        <dbReference type="ARBA" id="ARBA00022691"/>
    </source>
</evidence>
<comment type="function">
    <text evidence="1 10">Catalyzes the synthesis of the hydroxymethylpyrimidine phosphate (HMP-P) moiety of thiamine from aminoimidazole ribotide (AIR) in a radical S-adenosyl-L-methionine (SAM)-dependent reaction.</text>
</comment>
<dbReference type="UniPathway" id="UPA00060"/>
<evidence type="ECO:0000256" key="5">
    <source>
        <dbReference type="ARBA" id="ARBA00022833"/>
    </source>
</evidence>
<evidence type="ECO:0000256" key="9">
    <source>
        <dbReference type="ARBA" id="ARBA00023239"/>
    </source>
</evidence>
<evidence type="ECO:0000256" key="7">
    <source>
        <dbReference type="ARBA" id="ARBA00023004"/>
    </source>
</evidence>
<feature type="binding site" evidence="10">
    <location>
        <position position="66"/>
    </location>
    <ligand>
        <name>substrate</name>
    </ligand>
</feature>
<dbReference type="Gene3D" id="6.10.250.620">
    <property type="match status" value="1"/>
</dbReference>
<evidence type="ECO:0000256" key="6">
    <source>
        <dbReference type="ARBA" id="ARBA00022977"/>
    </source>
</evidence>
<gene>
    <name evidence="10" type="primary">thiC</name>
    <name evidence="11" type="ORF">cpu_04970</name>
</gene>
<reference evidence="12" key="1">
    <citation type="submission" date="2016-12" db="EMBL/GenBank/DDBJ databases">
        <title>Draft Genome Sequences od Carboxydothermus pertinax and islandicus, Hydrogenogenic Carboxydotrophic Bacteria.</title>
        <authorList>
            <person name="Fukuyama Y."/>
            <person name="Ohmae K."/>
            <person name="Yoneda Y."/>
            <person name="Yoshida T."/>
            <person name="Sako Y."/>
        </authorList>
    </citation>
    <scope>NUCLEOTIDE SEQUENCE [LARGE SCALE GENOMIC DNA]</scope>
    <source>
        <strain evidence="12">Ug1</strain>
    </source>
</reference>
<feature type="binding site" evidence="10">
    <location>
        <begin position="226"/>
        <end position="229"/>
    </location>
    <ligand>
        <name>substrate</name>
    </ligand>
</feature>
<feature type="binding site" evidence="10">
    <location>
        <begin position="185"/>
        <end position="187"/>
    </location>
    <ligand>
        <name>substrate</name>
    </ligand>
</feature>
<feature type="binding site" evidence="10">
    <location>
        <position position="292"/>
    </location>
    <ligand>
        <name>substrate</name>
    </ligand>
</feature>
<comment type="pathway">
    <text evidence="10">Cofactor biosynthesis; thiamine diphosphate biosynthesis.</text>
</comment>
<dbReference type="HAMAP" id="MF_00089">
    <property type="entry name" value="ThiC"/>
    <property type="match status" value="1"/>
</dbReference>
<dbReference type="PANTHER" id="PTHR30557:SF1">
    <property type="entry name" value="PHOSPHOMETHYLPYRIMIDINE SYNTHASE, CHLOROPLASTIC"/>
    <property type="match status" value="1"/>
</dbReference>
<keyword evidence="7 10" id="KW-0408">Iron</keyword>
<comment type="caution">
    <text evidence="11">The sequence shown here is derived from an EMBL/GenBank/DDBJ whole genome shotgun (WGS) entry which is preliminary data.</text>
</comment>
<accession>A0A1L8CSX2</accession>
<dbReference type="AlphaFoldDB" id="A0A1L8CSX2"/>
<dbReference type="SFLD" id="SFLDF00407">
    <property type="entry name" value="phosphomethylpyrimidine_syntha"/>
    <property type="match status" value="1"/>
</dbReference>
<dbReference type="GO" id="GO:0070284">
    <property type="term" value="F:phosphomethylpyrimidine synthase activity"/>
    <property type="evidence" value="ECO:0007669"/>
    <property type="project" value="UniProtKB-EC"/>
</dbReference>
<dbReference type="GO" id="GO:0009229">
    <property type="term" value="P:thiamine diphosphate biosynthetic process"/>
    <property type="evidence" value="ECO:0007669"/>
    <property type="project" value="UniProtKB-UniRule"/>
</dbReference>
<dbReference type="Gene3D" id="3.20.20.540">
    <property type="entry name" value="Radical SAM ThiC family, central domain"/>
    <property type="match status" value="1"/>
</dbReference>
<name>A0A1L8CSX2_9THEO</name>
<feature type="binding site" evidence="10">
    <location>
        <position position="95"/>
    </location>
    <ligand>
        <name>substrate</name>
    </ligand>
</feature>
<feature type="binding site" evidence="10">
    <location>
        <position position="163"/>
    </location>
    <ligand>
        <name>substrate</name>
    </ligand>
</feature>
<dbReference type="EMBL" id="BDJK01000006">
    <property type="protein sequence ID" value="GAV21987.1"/>
    <property type="molecule type" value="Genomic_DNA"/>
</dbReference>
<feature type="binding site" evidence="10">
    <location>
        <position position="333"/>
    </location>
    <ligand>
        <name>Zn(2+)</name>
        <dbReference type="ChEBI" id="CHEBI:29105"/>
    </ligand>
</feature>
<keyword evidence="3 10" id="KW-0949">S-adenosyl-L-methionine</keyword>
<keyword evidence="5 10" id="KW-0862">Zinc</keyword>
<feature type="binding site" evidence="10">
    <location>
        <position position="265"/>
    </location>
    <ligand>
        <name>substrate</name>
    </ligand>
</feature>
<protein>
    <recommendedName>
        <fullName evidence="10">Phosphomethylpyrimidine synthase</fullName>
        <ecNumber evidence="10">4.1.99.17</ecNumber>
    </recommendedName>
    <alternativeName>
        <fullName evidence="10">Hydroxymethylpyrimidine phosphate synthase</fullName>
        <shortName evidence="10">HMP-P synthase</shortName>
        <shortName evidence="10">HMP-phosphate synthase</shortName>
        <shortName evidence="10">HMPP synthase</shortName>
    </alternativeName>
    <alternativeName>
        <fullName evidence="10">Thiamine biosynthesis protein ThiC</fullName>
    </alternativeName>
</protein>
<keyword evidence="2 10" id="KW-0004">4Fe-4S</keyword>
<feature type="binding site" evidence="10">
    <location>
        <position position="269"/>
    </location>
    <ligand>
        <name>Zn(2+)</name>
        <dbReference type="ChEBI" id="CHEBI:29105"/>
    </ligand>
</feature>
<dbReference type="RefSeq" id="WP_075858415.1">
    <property type="nucleotide sequence ID" value="NZ_BDJK01000006.1"/>
</dbReference>
<feature type="binding site" evidence="10">
    <location>
        <position position="412"/>
    </location>
    <ligand>
        <name>[4Fe-4S] cluster</name>
        <dbReference type="ChEBI" id="CHEBI:49883"/>
        <note>4Fe-4S-S-AdoMet</note>
    </ligand>
</feature>
<dbReference type="NCBIfam" id="NF009895">
    <property type="entry name" value="PRK13352.1"/>
    <property type="match status" value="1"/>
</dbReference>
<dbReference type="GO" id="GO:0008270">
    <property type="term" value="F:zinc ion binding"/>
    <property type="evidence" value="ECO:0007669"/>
    <property type="project" value="UniProtKB-UniRule"/>
</dbReference>
<comment type="catalytic activity">
    <reaction evidence="10">
        <text>5-amino-1-(5-phospho-beta-D-ribosyl)imidazole + S-adenosyl-L-methionine = 4-amino-2-methyl-5-(phosphooxymethyl)pyrimidine + CO + 5'-deoxyadenosine + formate + L-methionine + 3 H(+)</text>
        <dbReference type="Rhea" id="RHEA:24840"/>
        <dbReference type="ChEBI" id="CHEBI:15378"/>
        <dbReference type="ChEBI" id="CHEBI:15740"/>
        <dbReference type="ChEBI" id="CHEBI:17245"/>
        <dbReference type="ChEBI" id="CHEBI:17319"/>
        <dbReference type="ChEBI" id="CHEBI:57844"/>
        <dbReference type="ChEBI" id="CHEBI:58354"/>
        <dbReference type="ChEBI" id="CHEBI:59789"/>
        <dbReference type="ChEBI" id="CHEBI:137981"/>
        <dbReference type="EC" id="4.1.99.17"/>
    </reaction>
</comment>
<evidence type="ECO:0000313" key="11">
    <source>
        <dbReference type="EMBL" id="GAV21987.1"/>
    </source>
</evidence>
<dbReference type="GO" id="GO:0009228">
    <property type="term" value="P:thiamine biosynthetic process"/>
    <property type="evidence" value="ECO:0007669"/>
    <property type="project" value="UniProtKB-UniRule"/>
</dbReference>
<keyword evidence="12" id="KW-1185">Reference proteome</keyword>
<feature type="binding site" evidence="10">
    <location>
        <position position="416"/>
    </location>
    <ligand>
        <name>[4Fe-4S] cluster</name>
        <dbReference type="ChEBI" id="CHEBI:49883"/>
        <note>4Fe-4S-S-AdoMet</note>
    </ligand>
</feature>
<dbReference type="PANTHER" id="PTHR30557">
    <property type="entry name" value="THIAMINE BIOSYNTHESIS PROTEIN THIC"/>
    <property type="match status" value="1"/>
</dbReference>
<dbReference type="EC" id="4.1.99.17" evidence="10"/>
<keyword evidence="8 10" id="KW-0411">Iron-sulfur</keyword>
<dbReference type="STRING" id="870242.cpu_04970"/>
<keyword evidence="4 10" id="KW-0479">Metal-binding</keyword>
<evidence type="ECO:0000256" key="10">
    <source>
        <dbReference type="HAMAP-Rule" id="MF_00089"/>
    </source>
</evidence>
<evidence type="ECO:0000256" key="4">
    <source>
        <dbReference type="ARBA" id="ARBA00022723"/>
    </source>
</evidence>
<sequence>MTQLLKAKEGVITREMEIVAREEGKSPEEIRQKVALGEVVIPANVNHQNLQPKGIGAGLKVKVNANLGTSENRCFYEDELKKLKVAIKAGADAVMDLSTGGNLDEIRRAIIKESSVPVGTVPLYQAAAETLNKYGDISRLDPELLFDVIERQAVDGVDFMTVHVGVTREILKVLDRFPRVTEVVSRGGSLTIAWMEKNGRENPLYEQFDRLLAICRKYDVTISLGDGLRPGSIADATDQLQIMELMKLGELVKYAQNQGVQVMVEGPGHVPINQIEMNVKLMKRLCANAPFYVLGPLVTDIAPGYDHITAAIGGAWAAYFGADFLCCVTPAEHLGLPTVEDVEEGVIALKIAAHAADLARGNREAWNWDYDMSVARKELNWERQFELAINPERARKMRIERGSQDIKSCSMCGELCAMKIMNERGGKNA</sequence>
<evidence type="ECO:0000313" key="12">
    <source>
        <dbReference type="Proteomes" id="UP000187485"/>
    </source>
</evidence>
<dbReference type="NCBIfam" id="TIGR00190">
    <property type="entry name" value="thiC"/>
    <property type="match status" value="1"/>
</dbReference>
<dbReference type="InterPro" id="IPR002817">
    <property type="entry name" value="ThiC/BzaA/B"/>
</dbReference>
<evidence type="ECO:0000256" key="8">
    <source>
        <dbReference type="ARBA" id="ARBA00023014"/>
    </source>
</evidence>
<dbReference type="Proteomes" id="UP000187485">
    <property type="component" value="Unassembled WGS sequence"/>
</dbReference>
<dbReference type="FunFam" id="3.20.20.540:FF:000001">
    <property type="entry name" value="Phosphomethylpyrimidine synthase"/>
    <property type="match status" value="1"/>
</dbReference>
<evidence type="ECO:0000256" key="2">
    <source>
        <dbReference type="ARBA" id="ARBA00022485"/>
    </source>
</evidence>
<dbReference type="GO" id="GO:0051539">
    <property type="term" value="F:4 iron, 4 sulfur cluster binding"/>
    <property type="evidence" value="ECO:0007669"/>
    <property type="project" value="UniProtKB-KW"/>
</dbReference>
<dbReference type="InterPro" id="IPR037509">
    <property type="entry name" value="ThiC"/>
</dbReference>
<organism evidence="11 12">
    <name type="scientific">Carboxydothermus pertinax</name>
    <dbReference type="NCBI Taxonomy" id="870242"/>
    <lineage>
        <taxon>Bacteria</taxon>
        <taxon>Bacillati</taxon>
        <taxon>Bacillota</taxon>
        <taxon>Clostridia</taxon>
        <taxon>Thermoanaerobacterales</taxon>
        <taxon>Thermoanaerobacteraceae</taxon>
        <taxon>Carboxydothermus</taxon>
    </lineage>
</organism>
<proteinExistence type="inferred from homology"/>
<dbReference type="SFLD" id="SFLDS00113">
    <property type="entry name" value="Radical_SAM_Phosphomethylpyrim"/>
    <property type="match status" value="1"/>
</dbReference>